<keyword evidence="3" id="KW-1185">Reference proteome</keyword>
<dbReference type="Proteomes" id="UP000294902">
    <property type="component" value="Unassembled WGS sequence"/>
</dbReference>
<dbReference type="AlphaFoldDB" id="A0A4R3MR25"/>
<protein>
    <recommendedName>
        <fullName evidence="1">Peptidase MA-like domain-containing protein</fullName>
    </recommendedName>
</protein>
<evidence type="ECO:0000313" key="2">
    <source>
        <dbReference type="EMBL" id="TCT15621.1"/>
    </source>
</evidence>
<evidence type="ECO:0000259" key="1">
    <source>
        <dbReference type="Pfam" id="PF13485"/>
    </source>
</evidence>
<dbReference type="RefSeq" id="WP_132251464.1">
    <property type="nucleotide sequence ID" value="NZ_SMAL01000003.1"/>
</dbReference>
<proteinExistence type="predicted"/>
<feature type="domain" description="Peptidase MA-like" evidence="1">
    <location>
        <begin position="57"/>
        <end position="233"/>
    </location>
</feature>
<dbReference type="InterPro" id="IPR039568">
    <property type="entry name" value="Peptidase_MA-like_dom"/>
</dbReference>
<organism evidence="2 3">
    <name type="scientific">Natranaerovirga pectinivora</name>
    <dbReference type="NCBI Taxonomy" id="682400"/>
    <lineage>
        <taxon>Bacteria</taxon>
        <taxon>Bacillati</taxon>
        <taxon>Bacillota</taxon>
        <taxon>Clostridia</taxon>
        <taxon>Lachnospirales</taxon>
        <taxon>Natranaerovirgaceae</taxon>
        <taxon>Natranaerovirga</taxon>
    </lineage>
</organism>
<evidence type="ECO:0000313" key="3">
    <source>
        <dbReference type="Proteomes" id="UP000294902"/>
    </source>
</evidence>
<sequence>MIEEVNKEETYKPNQKMETQHFIIVYNEIDNACIGKVSDVLEGSYSEITNKLKQQLEEKLIVEIYTDLNQLHTALGLTDAPDWIRGGLADGKIIIASPLNPPLGSTFDNVVKTAVHEFVHILTKKINSNIPRWLDEGIACYEAKDNNEKWIISTLRKGLENNTIPLFDDLDTREDFQTFFEKDGYQYSYTIVETIVNVFGYDKLHSLVKSPGKFVDVFGITKHELQNEWVEYIKNNYL</sequence>
<accession>A0A4R3MR25</accession>
<dbReference type="OrthoDB" id="9787613at2"/>
<dbReference type="EMBL" id="SMAL01000003">
    <property type="protein sequence ID" value="TCT15621.1"/>
    <property type="molecule type" value="Genomic_DNA"/>
</dbReference>
<reference evidence="2 3" key="1">
    <citation type="submission" date="2019-03" db="EMBL/GenBank/DDBJ databases">
        <title>Genomic Encyclopedia of Type Strains, Phase IV (KMG-IV): sequencing the most valuable type-strain genomes for metagenomic binning, comparative biology and taxonomic classification.</title>
        <authorList>
            <person name="Goeker M."/>
        </authorList>
    </citation>
    <scope>NUCLEOTIDE SEQUENCE [LARGE SCALE GENOMIC DNA]</scope>
    <source>
        <strain evidence="2 3">DSM 24629</strain>
    </source>
</reference>
<dbReference type="Pfam" id="PF13485">
    <property type="entry name" value="Peptidase_MA_2"/>
    <property type="match status" value="1"/>
</dbReference>
<name>A0A4R3MR25_9FIRM</name>
<comment type="caution">
    <text evidence="2">The sequence shown here is derived from an EMBL/GenBank/DDBJ whole genome shotgun (WGS) entry which is preliminary data.</text>
</comment>
<gene>
    <name evidence="2" type="ORF">EDC18_103329</name>
</gene>